<evidence type="ECO:0000313" key="2">
    <source>
        <dbReference type="Proteomes" id="UP001570511"/>
    </source>
</evidence>
<dbReference type="PANTHER" id="PTHR37953">
    <property type="entry name" value="UPF0127 PROTEIN MJ1496"/>
    <property type="match status" value="1"/>
</dbReference>
<dbReference type="Proteomes" id="UP001570511">
    <property type="component" value="Unassembled WGS sequence"/>
</dbReference>
<name>A0ABD5MDM5_9EURY</name>
<gene>
    <name evidence="1" type="ORF">OS889_04825</name>
</gene>
<reference evidence="1 2" key="1">
    <citation type="submission" date="2024-08" db="EMBL/GenBank/DDBJ databases">
        <title>Halobellus sp. MBLA0158 whole genome sequence.</title>
        <authorList>
            <person name="Hwang C.Y."/>
            <person name="Cho E.-S."/>
            <person name="Seo M.-J."/>
        </authorList>
    </citation>
    <scope>NUCLEOTIDE SEQUENCE [LARGE SCALE GENOMIC DNA]</scope>
    <source>
        <strain evidence="1 2">MBLA0158</strain>
    </source>
</reference>
<organism evidence="1 2">
    <name type="scientific">Halobellus rubicundus</name>
    <dbReference type="NCBI Taxonomy" id="2996466"/>
    <lineage>
        <taxon>Archaea</taxon>
        <taxon>Methanobacteriati</taxon>
        <taxon>Methanobacteriota</taxon>
        <taxon>Stenosarchaea group</taxon>
        <taxon>Halobacteria</taxon>
        <taxon>Halobacteriales</taxon>
        <taxon>Haloferacaceae</taxon>
        <taxon>Halobellus</taxon>
    </lineage>
</organism>
<dbReference type="RefSeq" id="WP_372387786.1">
    <property type="nucleotide sequence ID" value="NZ_JBGNYA010000001.1"/>
</dbReference>
<dbReference type="AlphaFoldDB" id="A0ABD5MDM5"/>
<sequence>MRLEHRSGGERATLASDVEVADTFLSRARGLMFRRSIPDDYAMVFEFDEADSRDLHMVFVPFDLDALWLVGDEVVKKKRLRAWRGLGAATADTVVELPAGAADGVETGDTVRLVEE</sequence>
<comment type="caution">
    <text evidence="1">The sequence shown here is derived from an EMBL/GenBank/DDBJ whole genome shotgun (WGS) entry which is preliminary data.</text>
</comment>
<protein>
    <submittedName>
        <fullName evidence="1">DUF192 domain-containing protein</fullName>
    </submittedName>
</protein>
<dbReference type="EMBL" id="JBGNYA010000001">
    <property type="protein sequence ID" value="MFA1610325.1"/>
    <property type="molecule type" value="Genomic_DNA"/>
</dbReference>
<dbReference type="PANTHER" id="PTHR37953:SF1">
    <property type="entry name" value="UPF0127 PROTEIN MJ1496"/>
    <property type="match status" value="1"/>
</dbReference>
<dbReference type="InterPro" id="IPR003795">
    <property type="entry name" value="DUF192"/>
</dbReference>
<keyword evidence="2" id="KW-1185">Reference proteome</keyword>
<proteinExistence type="predicted"/>
<accession>A0ABD5MDM5</accession>
<dbReference type="Pfam" id="PF02643">
    <property type="entry name" value="DUF192"/>
    <property type="match status" value="1"/>
</dbReference>
<evidence type="ECO:0000313" key="1">
    <source>
        <dbReference type="EMBL" id="MFA1610325.1"/>
    </source>
</evidence>
<dbReference type="Gene3D" id="2.60.120.1140">
    <property type="entry name" value="Protein of unknown function DUF192"/>
    <property type="match status" value="1"/>
</dbReference>
<dbReference type="InterPro" id="IPR038695">
    <property type="entry name" value="Saro_0823-like_sf"/>
</dbReference>